<dbReference type="Proteomes" id="UP000190274">
    <property type="component" value="Chromosome A"/>
</dbReference>
<organism evidence="2 3">
    <name type="scientific">Lachancea dasiensis</name>
    <dbReference type="NCBI Taxonomy" id="1072105"/>
    <lineage>
        <taxon>Eukaryota</taxon>
        <taxon>Fungi</taxon>
        <taxon>Dikarya</taxon>
        <taxon>Ascomycota</taxon>
        <taxon>Saccharomycotina</taxon>
        <taxon>Saccharomycetes</taxon>
        <taxon>Saccharomycetales</taxon>
        <taxon>Saccharomycetaceae</taxon>
        <taxon>Lachancea</taxon>
    </lineage>
</organism>
<name>A0A1G4INX9_9SACH</name>
<feature type="compositionally biased region" description="Basic and acidic residues" evidence="1">
    <location>
        <begin position="112"/>
        <end position="126"/>
    </location>
</feature>
<sequence length="163" mass="18448">MSQDQARESKESQDSTELKSSGKDKPESLPALEWEHVQSSIPVESFTNYEINFNGWARKDRLKTRLEERAKHLEEEEKERAKKQKLDHENEVKASEKHNEGDEDLGSDDSEHESKPVAEKREKDVESGGTLNGKSVKEGDENCSKDVKDGSVKDSGSEDNMVE</sequence>
<feature type="compositionally biased region" description="Basic and acidic residues" evidence="1">
    <location>
        <begin position="72"/>
        <end position="100"/>
    </location>
</feature>
<accession>A0A1G4INX9</accession>
<feature type="compositionally biased region" description="Basic and acidic residues" evidence="1">
    <location>
        <begin position="1"/>
        <end position="27"/>
    </location>
</feature>
<dbReference type="AlphaFoldDB" id="A0A1G4INX9"/>
<dbReference type="OrthoDB" id="4036636at2759"/>
<proteinExistence type="predicted"/>
<feature type="region of interest" description="Disordered" evidence="1">
    <location>
        <begin position="72"/>
        <end position="163"/>
    </location>
</feature>
<evidence type="ECO:0000313" key="3">
    <source>
        <dbReference type="Proteomes" id="UP000190274"/>
    </source>
</evidence>
<protein>
    <submittedName>
        <fullName evidence="2">LADA_0A04434g1_1</fullName>
    </submittedName>
</protein>
<feature type="compositionally biased region" description="Acidic residues" evidence="1">
    <location>
        <begin position="101"/>
        <end position="111"/>
    </location>
</feature>
<keyword evidence="3" id="KW-1185">Reference proteome</keyword>
<reference evidence="2 3" key="1">
    <citation type="submission" date="2016-03" db="EMBL/GenBank/DDBJ databases">
        <authorList>
            <person name="Devillers H."/>
        </authorList>
    </citation>
    <scope>NUCLEOTIDE SEQUENCE [LARGE SCALE GENOMIC DNA]</scope>
    <source>
        <strain evidence="2">CBS 10888</strain>
    </source>
</reference>
<feature type="region of interest" description="Disordered" evidence="1">
    <location>
        <begin position="1"/>
        <end position="33"/>
    </location>
</feature>
<evidence type="ECO:0000256" key="1">
    <source>
        <dbReference type="SAM" id="MobiDB-lite"/>
    </source>
</evidence>
<feature type="compositionally biased region" description="Basic and acidic residues" evidence="1">
    <location>
        <begin position="135"/>
        <end position="156"/>
    </location>
</feature>
<evidence type="ECO:0000313" key="2">
    <source>
        <dbReference type="EMBL" id="SCU78208.1"/>
    </source>
</evidence>
<dbReference type="EMBL" id="LT598460">
    <property type="protein sequence ID" value="SCU78208.1"/>
    <property type="molecule type" value="Genomic_DNA"/>
</dbReference>
<gene>
    <name evidence="2" type="ORF">LADA_0A04434G</name>
</gene>